<gene>
    <name evidence="1" type="ORF">MiTe_01971</name>
</gene>
<dbReference type="Proteomes" id="UP000324917">
    <property type="component" value="Unassembled WGS sequence"/>
</dbReference>
<protein>
    <submittedName>
        <fullName evidence="1">Uncharacterized protein</fullName>
    </submittedName>
</protein>
<proteinExistence type="predicted"/>
<dbReference type="EMBL" id="BHVP01000030">
    <property type="protein sequence ID" value="GCA75140.1"/>
    <property type="molecule type" value="Genomic_DNA"/>
</dbReference>
<dbReference type="AlphaFoldDB" id="A0A5A5RGB7"/>
<evidence type="ECO:0000313" key="1">
    <source>
        <dbReference type="EMBL" id="GCA75140.1"/>
    </source>
</evidence>
<reference evidence="1 2" key="1">
    <citation type="submission" date="2018-09" db="EMBL/GenBank/DDBJ databases">
        <title>Evolutionary history of phycoerythrin pigmentation in the water bloom-forming cyanobacterium Microcystis aeruginosa.</title>
        <authorList>
            <person name="Tanabe Y."/>
            <person name="Tanabe Y."/>
            <person name="Yamaguchi H."/>
        </authorList>
    </citation>
    <scope>NUCLEOTIDE SEQUENCE [LARGE SCALE GENOMIC DNA]</scope>
    <source>
        <strain evidence="1 2">NIES-2520</strain>
    </source>
</reference>
<accession>A0A5A5RGB7</accession>
<comment type="caution">
    <text evidence="1">The sequence shown here is derived from an EMBL/GenBank/DDBJ whole genome shotgun (WGS) entry which is preliminary data.</text>
</comment>
<evidence type="ECO:0000313" key="2">
    <source>
        <dbReference type="Proteomes" id="UP000324917"/>
    </source>
</evidence>
<organism evidence="1 2">
    <name type="scientific">Microcystis aeruginosa NIES-2520</name>
    <dbReference type="NCBI Taxonomy" id="2303982"/>
    <lineage>
        <taxon>Bacteria</taxon>
        <taxon>Bacillati</taxon>
        <taxon>Cyanobacteriota</taxon>
        <taxon>Cyanophyceae</taxon>
        <taxon>Oscillatoriophycideae</taxon>
        <taxon>Chroococcales</taxon>
        <taxon>Microcystaceae</taxon>
        <taxon>Microcystis</taxon>
    </lineage>
</organism>
<sequence>MLVLAPLITTSAGIPVDFFALPLFLYIEAQSAKLSWEIYLNLVNYY</sequence>
<name>A0A5A5RGB7_MICAE</name>